<keyword evidence="3" id="KW-1185">Reference proteome</keyword>
<feature type="domain" description="CMP/dCMP-type deaminase" evidence="1">
    <location>
        <begin position="2"/>
        <end position="133"/>
    </location>
</feature>
<organism evidence="2 3">
    <name type="scientific">Paenibacillus filicis</name>
    <dbReference type="NCBI Taxonomy" id="669464"/>
    <lineage>
        <taxon>Bacteria</taxon>
        <taxon>Bacillati</taxon>
        <taxon>Bacillota</taxon>
        <taxon>Bacilli</taxon>
        <taxon>Bacillales</taxon>
        <taxon>Paenibacillaceae</taxon>
        <taxon>Paenibacillus</taxon>
    </lineage>
</organism>
<dbReference type="InterPro" id="IPR002125">
    <property type="entry name" value="CMP_dCMP_dom"/>
</dbReference>
<comment type="caution">
    <text evidence="2">The sequence shown here is derived from an EMBL/GenBank/DDBJ whole genome shotgun (WGS) entry which is preliminary data.</text>
</comment>
<dbReference type="EMBL" id="JBBPCC010000003">
    <property type="protein sequence ID" value="MEK8127740.1"/>
    <property type="molecule type" value="Genomic_DNA"/>
</dbReference>
<dbReference type="InterPro" id="IPR016193">
    <property type="entry name" value="Cytidine_deaminase-like"/>
</dbReference>
<dbReference type="PANTHER" id="PTHR11079">
    <property type="entry name" value="CYTOSINE DEAMINASE FAMILY MEMBER"/>
    <property type="match status" value="1"/>
</dbReference>
<dbReference type="Pfam" id="PF00383">
    <property type="entry name" value="dCMP_cyt_deam_1"/>
    <property type="match status" value="1"/>
</dbReference>
<proteinExistence type="predicted"/>
<evidence type="ECO:0000259" key="1">
    <source>
        <dbReference type="PROSITE" id="PS51747"/>
    </source>
</evidence>
<protein>
    <submittedName>
        <fullName evidence="2">Nucleoside deaminase</fullName>
    </submittedName>
</protein>
<dbReference type="CDD" id="cd01285">
    <property type="entry name" value="nucleoside_deaminase"/>
    <property type="match status" value="1"/>
</dbReference>
<dbReference type="Proteomes" id="UP001469365">
    <property type="component" value="Unassembled WGS sequence"/>
</dbReference>
<sequence length="175" mass="20218">MIDDRTYLLEAFLEAEKAKEEGTYPIGAVIVDEEGRILSRGRNRVFSKGDTTAHAEVDAIRQCGTEMLDLTQKKFIKANYTLYTTCEPCPMCTCTILLCFSIKRVVWAANDEDMGAMRKFKEGPHFLDRFDQISYVAAPFRDLEKKQRKMLAEWTLSRGYTDTYWRDDQEIGVDE</sequence>
<dbReference type="PROSITE" id="PS51747">
    <property type="entry name" value="CYT_DCMP_DEAMINASES_2"/>
    <property type="match status" value="1"/>
</dbReference>
<evidence type="ECO:0000313" key="3">
    <source>
        <dbReference type="Proteomes" id="UP001469365"/>
    </source>
</evidence>
<dbReference type="SUPFAM" id="SSF53927">
    <property type="entry name" value="Cytidine deaminase-like"/>
    <property type="match status" value="1"/>
</dbReference>
<dbReference type="PANTHER" id="PTHR11079:SF202">
    <property type="entry name" value="TRNA-SPECIFIC ADENOSINE DEAMINASE"/>
    <property type="match status" value="1"/>
</dbReference>
<gene>
    <name evidence="2" type="ORF">WMW72_07395</name>
</gene>
<name>A0ABU9DI35_9BACL</name>
<dbReference type="Gene3D" id="3.40.140.10">
    <property type="entry name" value="Cytidine Deaminase, domain 2"/>
    <property type="match status" value="1"/>
</dbReference>
<accession>A0ABU9DI35</accession>
<dbReference type="RefSeq" id="WP_341414791.1">
    <property type="nucleotide sequence ID" value="NZ_JBBPCC010000003.1"/>
</dbReference>
<evidence type="ECO:0000313" key="2">
    <source>
        <dbReference type="EMBL" id="MEK8127740.1"/>
    </source>
</evidence>
<reference evidence="2 3" key="1">
    <citation type="submission" date="2024-04" db="EMBL/GenBank/DDBJ databases">
        <title>draft genome sequnece of Paenibacillus filicis.</title>
        <authorList>
            <person name="Kim D.-U."/>
        </authorList>
    </citation>
    <scope>NUCLEOTIDE SEQUENCE [LARGE SCALE GENOMIC DNA]</scope>
    <source>
        <strain evidence="2 3">KACC14197</strain>
    </source>
</reference>